<dbReference type="SMART" id="SM00382">
    <property type="entry name" value="AAA"/>
    <property type="match status" value="1"/>
</dbReference>
<protein>
    <submittedName>
        <fullName evidence="5">ABC transporter ATP-binding protein</fullName>
    </submittedName>
</protein>
<dbReference type="Gene3D" id="3.40.50.300">
    <property type="entry name" value="P-loop containing nucleotide triphosphate hydrolases"/>
    <property type="match status" value="1"/>
</dbReference>
<accession>A0ABR7P8J0</accession>
<keyword evidence="6" id="KW-1185">Reference proteome</keyword>
<dbReference type="SUPFAM" id="SSF52540">
    <property type="entry name" value="P-loop containing nucleoside triphosphate hydrolases"/>
    <property type="match status" value="1"/>
</dbReference>
<organism evidence="5 6">
    <name type="scientific">Blautia stercoris</name>
    <dbReference type="NCBI Taxonomy" id="871664"/>
    <lineage>
        <taxon>Bacteria</taxon>
        <taxon>Bacillati</taxon>
        <taxon>Bacillota</taxon>
        <taxon>Clostridia</taxon>
        <taxon>Lachnospirales</taxon>
        <taxon>Lachnospiraceae</taxon>
        <taxon>Blautia</taxon>
    </lineage>
</organism>
<evidence type="ECO:0000313" key="5">
    <source>
        <dbReference type="EMBL" id="MBC8627196.1"/>
    </source>
</evidence>
<sequence length="239" mass="26516">MEKTLIQLKDICKVYNPGENEVRALDHINLEIMEGELVAIIGQSGSGKSTLMNMLGCLDVPTSGSYYLHGQDVSHLKDNELSAIRNKEIGFIFQGFNLIANLNAVENVELPLIYRGIGKQERRKLAKEALEMVGLGHRMDHKPSEMSGGQQQRVAIARAIAAKPPVILADEPTGNLDSASSKEILQILKDLHSGGRTVILITHDDKIAEQAYRIIRILDGKIESDRKNDKILESREEIK</sequence>
<keyword evidence="2" id="KW-0547">Nucleotide-binding</keyword>
<dbReference type="InterPro" id="IPR027417">
    <property type="entry name" value="P-loop_NTPase"/>
</dbReference>
<dbReference type="PROSITE" id="PS50893">
    <property type="entry name" value="ABC_TRANSPORTER_2"/>
    <property type="match status" value="1"/>
</dbReference>
<evidence type="ECO:0000256" key="2">
    <source>
        <dbReference type="ARBA" id="ARBA00022741"/>
    </source>
</evidence>
<dbReference type="InterPro" id="IPR017871">
    <property type="entry name" value="ABC_transporter-like_CS"/>
</dbReference>
<dbReference type="CDD" id="cd03255">
    <property type="entry name" value="ABC_MJ0796_LolCDE_FtsE"/>
    <property type="match status" value="1"/>
</dbReference>
<dbReference type="GO" id="GO:0005524">
    <property type="term" value="F:ATP binding"/>
    <property type="evidence" value="ECO:0007669"/>
    <property type="project" value="UniProtKB-KW"/>
</dbReference>
<dbReference type="PROSITE" id="PS00211">
    <property type="entry name" value="ABC_TRANSPORTER_1"/>
    <property type="match status" value="1"/>
</dbReference>
<reference evidence="5 6" key="1">
    <citation type="submission" date="2020-08" db="EMBL/GenBank/DDBJ databases">
        <title>Genome public.</title>
        <authorList>
            <person name="Liu C."/>
            <person name="Sun Q."/>
        </authorList>
    </citation>
    <scope>NUCLEOTIDE SEQUENCE [LARGE SCALE GENOMIC DNA]</scope>
    <source>
        <strain evidence="5 6">3_YM_SP_D4_24.mj</strain>
    </source>
</reference>
<dbReference type="PANTHER" id="PTHR24220:SF86">
    <property type="entry name" value="ABC TRANSPORTER ABCH.1"/>
    <property type="match status" value="1"/>
</dbReference>
<evidence type="ECO:0000259" key="4">
    <source>
        <dbReference type="PROSITE" id="PS50893"/>
    </source>
</evidence>
<dbReference type="InterPro" id="IPR003439">
    <property type="entry name" value="ABC_transporter-like_ATP-bd"/>
</dbReference>
<dbReference type="Pfam" id="PF00005">
    <property type="entry name" value="ABC_tran"/>
    <property type="match status" value="1"/>
</dbReference>
<dbReference type="InterPro" id="IPR015854">
    <property type="entry name" value="ABC_transpr_LolD-like"/>
</dbReference>
<keyword evidence="3 5" id="KW-0067">ATP-binding</keyword>
<name>A0ABR7P8J0_9FIRM</name>
<evidence type="ECO:0000256" key="3">
    <source>
        <dbReference type="ARBA" id="ARBA00022840"/>
    </source>
</evidence>
<dbReference type="InterPro" id="IPR003593">
    <property type="entry name" value="AAA+_ATPase"/>
</dbReference>
<evidence type="ECO:0000313" key="6">
    <source>
        <dbReference type="Proteomes" id="UP000661649"/>
    </source>
</evidence>
<gene>
    <name evidence="5" type="ORF">H8712_00895</name>
</gene>
<comment type="caution">
    <text evidence="5">The sequence shown here is derived from an EMBL/GenBank/DDBJ whole genome shotgun (WGS) entry which is preliminary data.</text>
</comment>
<dbReference type="PANTHER" id="PTHR24220">
    <property type="entry name" value="IMPORT ATP-BINDING PROTEIN"/>
    <property type="match status" value="1"/>
</dbReference>
<dbReference type="InterPro" id="IPR017911">
    <property type="entry name" value="MacB-like_ATP-bd"/>
</dbReference>
<proteinExistence type="predicted"/>
<dbReference type="Proteomes" id="UP000661649">
    <property type="component" value="Unassembled WGS sequence"/>
</dbReference>
<keyword evidence="1" id="KW-0813">Transport</keyword>
<dbReference type="RefSeq" id="WP_022303066.1">
    <property type="nucleotide sequence ID" value="NZ_DAWEED010000106.1"/>
</dbReference>
<feature type="domain" description="ABC transporter" evidence="4">
    <location>
        <begin position="6"/>
        <end position="238"/>
    </location>
</feature>
<dbReference type="EMBL" id="JACRTP010000001">
    <property type="protein sequence ID" value="MBC8627196.1"/>
    <property type="molecule type" value="Genomic_DNA"/>
</dbReference>
<evidence type="ECO:0000256" key="1">
    <source>
        <dbReference type="ARBA" id="ARBA00022448"/>
    </source>
</evidence>